<reference evidence="2" key="1">
    <citation type="journal article" date="2018" name="PLoS Negl. Trop. Dis.">
        <title>Sialome diversity of ticks revealed by RNAseq of single tick salivary glands.</title>
        <authorList>
            <person name="Perner J."/>
            <person name="Kropackova S."/>
            <person name="Kopacek P."/>
            <person name="Ribeiro J.M."/>
        </authorList>
    </citation>
    <scope>NUCLEOTIDE SEQUENCE</scope>
    <source>
        <strain evidence="2">Siblings of single egg batch collected in Ceske Budejovice</strain>
        <tissue evidence="2">Salivary glands</tissue>
    </source>
</reference>
<dbReference type="AlphaFoldDB" id="A0A147BK37"/>
<dbReference type="PANTHER" id="PTHR46579:SF1">
    <property type="entry name" value="F5_8 TYPE C DOMAIN-CONTAINING PROTEIN"/>
    <property type="match status" value="1"/>
</dbReference>
<name>A0A147BK37_IXORI</name>
<dbReference type="EMBL" id="GEGO01004278">
    <property type="protein sequence ID" value="JAR91126.1"/>
    <property type="molecule type" value="Transcribed_RNA"/>
</dbReference>
<organism evidence="2">
    <name type="scientific">Ixodes ricinus</name>
    <name type="common">Common tick</name>
    <name type="synonym">Acarus ricinus</name>
    <dbReference type="NCBI Taxonomy" id="34613"/>
    <lineage>
        <taxon>Eukaryota</taxon>
        <taxon>Metazoa</taxon>
        <taxon>Ecdysozoa</taxon>
        <taxon>Arthropoda</taxon>
        <taxon>Chelicerata</taxon>
        <taxon>Arachnida</taxon>
        <taxon>Acari</taxon>
        <taxon>Parasitiformes</taxon>
        <taxon>Ixodida</taxon>
        <taxon>Ixodoidea</taxon>
        <taxon>Ixodidae</taxon>
        <taxon>Ixodinae</taxon>
        <taxon>Ixodes</taxon>
    </lineage>
</organism>
<evidence type="ECO:0000313" key="2">
    <source>
        <dbReference type="EMBL" id="JAR91126.1"/>
    </source>
</evidence>
<evidence type="ECO:0000256" key="1">
    <source>
        <dbReference type="SAM" id="SignalP"/>
    </source>
</evidence>
<sequence length="303" mass="34318">WKASEWKWWLLHYAIPCLEGILPKKYLDHFCLLVSGVYLLLKDAVEESDVSKASDLLAEFVVTTQVLYGMSSMTFNVHQLLHLAKTVQQLGPFWSHSTFIFESGNRLLLKLVSDANGVPLQILERLVMQVQLKRIVGKLEPSAETVAFCSSIGGKRNDRSTHVLGKGRMRTSFNSAEQDAFKLKLGSVPHLAVEYERISIEGQQVHSVNYLRPKKTNNSVLITKCGAYCTVERVYELSDGQQVLSCHELVCRSLTKVPHLLKCFSTRPGIRMLKTGEVDRLCVFMKMTNACYISTIPNMYERD</sequence>
<feature type="non-terminal residue" evidence="2">
    <location>
        <position position="1"/>
    </location>
</feature>
<dbReference type="PANTHER" id="PTHR46579">
    <property type="entry name" value="F5/8 TYPE C DOMAIN-CONTAINING PROTEIN-RELATED"/>
    <property type="match status" value="1"/>
</dbReference>
<protein>
    <submittedName>
        <fullName evidence="2">Putative prc protein</fullName>
    </submittedName>
</protein>
<feature type="chain" id="PRO_5007542509" evidence="1">
    <location>
        <begin position="21"/>
        <end position="303"/>
    </location>
</feature>
<accession>A0A147BK37</accession>
<keyword evidence="1" id="KW-0732">Signal</keyword>
<feature type="signal peptide" evidence="1">
    <location>
        <begin position="1"/>
        <end position="20"/>
    </location>
</feature>
<proteinExistence type="predicted"/>